<organism evidence="1 2">
    <name type="scientific">Bacillus cereus</name>
    <dbReference type="NCBI Taxonomy" id="1396"/>
    <lineage>
        <taxon>Bacteria</taxon>
        <taxon>Bacillati</taxon>
        <taxon>Bacillota</taxon>
        <taxon>Bacilli</taxon>
        <taxon>Bacillales</taxon>
        <taxon>Bacillaceae</taxon>
        <taxon>Bacillus</taxon>
        <taxon>Bacillus cereus group</taxon>
    </lineage>
</organism>
<proteinExistence type="predicted"/>
<protein>
    <submittedName>
        <fullName evidence="1">Uncharacterized protein</fullName>
    </submittedName>
</protein>
<comment type="caution">
    <text evidence="1">The sequence shown here is derived from an EMBL/GenBank/DDBJ whole genome shotgun (WGS) entry which is preliminary data.</text>
</comment>
<dbReference type="Proteomes" id="UP000190641">
    <property type="component" value="Unassembled WGS sequence"/>
</dbReference>
<evidence type="ECO:0000313" key="2">
    <source>
        <dbReference type="Proteomes" id="UP000190641"/>
    </source>
</evidence>
<gene>
    <name evidence="1" type="ORF">BLX06_29705</name>
</gene>
<dbReference type="EMBL" id="MUAU01000187">
    <property type="protein sequence ID" value="OOR71608.1"/>
    <property type="molecule type" value="Genomic_DNA"/>
</dbReference>
<dbReference type="AlphaFoldDB" id="A0A9X6GCM2"/>
<name>A0A9X6GCM2_BACCE</name>
<evidence type="ECO:0000313" key="1">
    <source>
        <dbReference type="EMBL" id="OOR71608.1"/>
    </source>
</evidence>
<sequence>MNIEVGKFYATDHMEGDIKETNIILVLPNKENTPDFQIRTETMYLVNDEVNSLDENNWIPQCLKREATEKEIQVFQQQRNDLGDLQSYSAVVSGGE</sequence>
<dbReference type="RefSeq" id="WP_078187673.1">
    <property type="nucleotide sequence ID" value="NZ_MUAU01000187.1"/>
</dbReference>
<accession>A0A9X6GCM2</accession>
<reference evidence="1 2" key="1">
    <citation type="submission" date="2017-01" db="EMBL/GenBank/DDBJ databases">
        <title>Bacillus cereus isolates.</title>
        <authorList>
            <person name="Beno S.M."/>
        </authorList>
    </citation>
    <scope>NUCLEOTIDE SEQUENCE [LARGE SCALE GENOMIC DNA]</scope>
    <source>
        <strain evidence="1 2">FSL K6-1030</strain>
    </source>
</reference>